<dbReference type="InterPro" id="IPR011141">
    <property type="entry name" value="Polyketide_synthase_type-III"/>
</dbReference>
<dbReference type="Gene3D" id="3.20.20.80">
    <property type="entry name" value="Glycosidases"/>
    <property type="match status" value="1"/>
</dbReference>
<protein>
    <submittedName>
        <fullName evidence="7">Glycoside hydrolase family 79 protein</fullName>
    </submittedName>
</protein>
<dbReference type="EMBL" id="CP089277">
    <property type="protein sequence ID" value="USP79314.1"/>
    <property type="molecule type" value="Genomic_DNA"/>
</dbReference>
<comment type="subcellular location">
    <subcellularLocation>
        <location evidence="1">Membrane</location>
        <topology evidence="1">Multi-pass membrane protein</topology>
    </subcellularLocation>
</comment>
<feature type="signal peptide" evidence="5">
    <location>
        <begin position="1"/>
        <end position="18"/>
    </location>
</feature>
<keyword evidence="4" id="KW-0472">Membrane</keyword>
<feature type="transmembrane region" description="Helical" evidence="4">
    <location>
        <begin position="1183"/>
        <end position="1206"/>
    </location>
</feature>
<dbReference type="GO" id="GO:0016787">
    <property type="term" value="F:hydrolase activity"/>
    <property type="evidence" value="ECO:0007669"/>
    <property type="project" value="UniProtKB-KW"/>
</dbReference>
<feature type="transmembrane region" description="Helical" evidence="4">
    <location>
        <begin position="1104"/>
        <end position="1128"/>
    </location>
</feature>
<proteinExistence type="predicted"/>
<dbReference type="VEuPathDB" id="FungiDB:yc1106_06588"/>
<dbReference type="GO" id="GO:0030639">
    <property type="term" value="P:polyketide biosynthetic process"/>
    <property type="evidence" value="ECO:0007669"/>
    <property type="project" value="TreeGrafter"/>
</dbReference>
<dbReference type="SUPFAM" id="SSF53901">
    <property type="entry name" value="Thiolase-like"/>
    <property type="match status" value="2"/>
</dbReference>
<dbReference type="InterPro" id="IPR001099">
    <property type="entry name" value="Chalcone/stilbene_synt_N"/>
</dbReference>
<dbReference type="PANTHER" id="PTHR11877:SF46">
    <property type="entry name" value="TYPE III POLYKETIDE SYNTHASE A"/>
    <property type="match status" value="1"/>
</dbReference>
<feature type="transmembrane region" description="Helical" evidence="4">
    <location>
        <begin position="1008"/>
        <end position="1031"/>
    </location>
</feature>
<keyword evidence="5" id="KW-0732">Signal</keyword>
<evidence type="ECO:0000313" key="7">
    <source>
        <dbReference type="EMBL" id="USP79314.1"/>
    </source>
</evidence>
<keyword evidence="8" id="KW-1185">Reference proteome</keyword>
<dbReference type="GO" id="GO:0016747">
    <property type="term" value="F:acyltransferase activity, transferring groups other than amino-acyl groups"/>
    <property type="evidence" value="ECO:0007669"/>
    <property type="project" value="InterPro"/>
</dbReference>
<feature type="transmembrane region" description="Helical" evidence="4">
    <location>
        <begin position="1073"/>
        <end position="1092"/>
    </location>
</feature>
<feature type="transmembrane region" description="Helical" evidence="4">
    <location>
        <begin position="1043"/>
        <end position="1061"/>
    </location>
</feature>
<evidence type="ECO:0000256" key="3">
    <source>
        <dbReference type="SAM" id="MobiDB-lite"/>
    </source>
</evidence>
<dbReference type="Gene3D" id="3.40.47.10">
    <property type="match status" value="2"/>
</dbReference>
<name>A0A9Q9DUZ6_CURCL</name>
<dbReference type="Pfam" id="PF00195">
    <property type="entry name" value="Chal_sti_synt_N"/>
    <property type="match status" value="1"/>
</dbReference>
<feature type="compositionally biased region" description="Polar residues" evidence="3">
    <location>
        <begin position="959"/>
        <end position="977"/>
    </location>
</feature>
<sequence>MAYLKIAAILLATTTAYALPTNDAAQVSSLSIPKLAAGASIPHSNSFASFSFEPAFWVDFFGNASNPNNLTFRVLDRIHEHGGRPSIRPGGITMDSMTFDPKGGDVVRTTSPEGGVWRTTVGPGYYKSWSNFPKETKFISTLNFGNESLEIATGLAVASLTYQPDKVAYFELGNEPTNYKRSRWNLSTAAYVKQWKEYTASIDAAVNALNASRLPKERWWASSATTDNSGLEVRPAALIPAGINSQHQVGVYSIHSYAFSTCDPKRAALATIKNILNHTELVRYCDEEIYPSARAALNASSAWNIGEFNSVSCSGAPNVTDTFAQALWVIDSELIYATRNASATHLHQGATLALQSNNQVNTPGANGSPGFSTYSMLYPRDSELRGPARTLPSFLAQLFMAEAFAVPDTRVRALAAPAGVNPERFAAYAFYVEDRVAKIALVNMNPYYANSTSSFSVSVDLSGTLGTNAGQGRVHAKRLTAPKNDSVYIIGMGHQYPSNTIKQEEFNSLLKRLYPEYLSLPAVQKLLDFNTKTRISSRPTILDHEKWTQKDAIPPTLASISQAFRTEGVNLATSACQKATQEAGLGLEDVTHIVAVTCTGSGNPGYDLFVCEKLGLRQDVQRVLLQGVGCAGGLSALRTAADIAAAASLKSRSARVLVVACELCTLFLRAEIQNILQSGDEALRIAPALFSDAAAALVVCNGLALERHQIPVFELADCASMVAPGTSDFMSYDTEKNGLIATISKHVPKAAVKSAALMFRQLCNTADVLGNNKVPSPRRAADFDWAIHPGGASILYGTKESLELGDDHITASLDVYEKYGNSSSASVLIVLDKMRHIGRGRDEVAAVSFGPGLTVEIWVVGLALLADTVPQDQLATASGWLSIGMSLGMLISPLLGGVVYDQAGYNAVFGMCYALVGLDVILRLLLVEKKVAAQWDPNVAGRQRVGADAKPNKDAASTLPLQNSGSDASKSPGQSDSSDVEVQREAPPQQRLRDRFPPVLSLLYSRRLLASLFCALIQALLLTAFDSVLTIHAADTFKWNSTGAALLFLPIIIPTFFAPLWGHLSDKYGGRYLVIIGFLCGCPPLICLRFVNEDTLQDKVLLCALLAVIGLFIGMTFPPVMAEISAVAEAKEKNMIASGRPGFGKGGAFAQAYALFNMAFAGGCMAGPLLAGQIVEANGWATMALVLGILSAVTAVPGFLWVSGWIGKKMTATCR</sequence>
<dbReference type="PANTHER" id="PTHR11877">
    <property type="entry name" value="HYDROXYMETHYLGLUTARYL-COA SYNTHASE"/>
    <property type="match status" value="1"/>
</dbReference>
<organism evidence="7 8">
    <name type="scientific">Curvularia clavata</name>
    <dbReference type="NCBI Taxonomy" id="95742"/>
    <lineage>
        <taxon>Eukaryota</taxon>
        <taxon>Fungi</taxon>
        <taxon>Dikarya</taxon>
        <taxon>Ascomycota</taxon>
        <taxon>Pezizomycotina</taxon>
        <taxon>Dothideomycetes</taxon>
        <taxon>Pleosporomycetidae</taxon>
        <taxon>Pleosporales</taxon>
        <taxon>Pleosporineae</taxon>
        <taxon>Pleosporaceae</taxon>
        <taxon>Curvularia</taxon>
    </lineage>
</organism>
<dbReference type="InterPro" id="IPR016039">
    <property type="entry name" value="Thiolase-like"/>
</dbReference>
<dbReference type="InterPro" id="IPR017853">
    <property type="entry name" value="GH"/>
</dbReference>
<evidence type="ECO:0000256" key="5">
    <source>
        <dbReference type="SAM" id="SignalP"/>
    </source>
</evidence>
<feature type="domain" description="Chalcone/stilbene synthase N-terminal" evidence="6">
    <location>
        <begin position="487"/>
        <end position="700"/>
    </location>
</feature>
<dbReference type="SUPFAM" id="SSF51445">
    <property type="entry name" value="(Trans)glycosidases"/>
    <property type="match status" value="1"/>
</dbReference>
<dbReference type="InterPro" id="IPR036259">
    <property type="entry name" value="MFS_trans_sf"/>
</dbReference>
<dbReference type="Proteomes" id="UP001056012">
    <property type="component" value="Chromosome 4"/>
</dbReference>
<keyword evidence="4" id="KW-0812">Transmembrane</keyword>
<dbReference type="InterPro" id="IPR011701">
    <property type="entry name" value="MFS"/>
</dbReference>
<accession>A0A9Q9DUZ6</accession>
<evidence type="ECO:0000256" key="4">
    <source>
        <dbReference type="SAM" id="Phobius"/>
    </source>
</evidence>
<dbReference type="Pfam" id="PF07690">
    <property type="entry name" value="MFS_1"/>
    <property type="match status" value="1"/>
</dbReference>
<evidence type="ECO:0000256" key="1">
    <source>
        <dbReference type="ARBA" id="ARBA00004141"/>
    </source>
</evidence>
<feature type="transmembrane region" description="Helical" evidence="4">
    <location>
        <begin position="878"/>
        <end position="900"/>
    </location>
</feature>
<dbReference type="GO" id="GO:0022857">
    <property type="term" value="F:transmembrane transporter activity"/>
    <property type="evidence" value="ECO:0007669"/>
    <property type="project" value="InterPro"/>
</dbReference>
<keyword evidence="7" id="KW-0378">Hydrolase</keyword>
<feature type="chain" id="PRO_5040466364" evidence="5">
    <location>
        <begin position="19"/>
        <end position="1215"/>
    </location>
</feature>
<dbReference type="SUPFAM" id="SSF103473">
    <property type="entry name" value="MFS general substrate transporter"/>
    <property type="match status" value="1"/>
</dbReference>
<dbReference type="OrthoDB" id="2796951at2759"/>
<gene>
    <name evidence="7" type="ORF">yc1106_06588</name>
</gene>
<dbReference type="Gene3D" id="1.20.1250.20">
    <property type="entry name" value="MFS general substrate transporter like domains"/>
    <property type="match status" value="1"/>
</dbReference>
<keyword evidence="2" id="KW-0808">Transferase</keyword>
<evidence type="ECO:0000256" key="2">
    <source>
        <dbReference type="ARBA" id="ARBA00022679"/>
    </source>
</evidence>
<feature type="transmembrane region" description="Helical" evidence="4">
    <location>
        <begin position="1149"/>
        <end position="1171"/>
    </location>
</feature>
<dbReference type="GO" id="GO:0016020">
    <property type="term" value="C:membrane"/>
    <property type="evidence" value="ECO:0007669"/>
    <property type="project" value="UniProtKB-SubCell"/>
</dbReference>
<feature type="transmembrane region" description="Helical" evidence="4">
    <location>
        <begin position="844"/>
        <end position="866"/>
    </location>
</feature>
<feature type="transmembrane region" description="Helical" evidence="4">
    <location>
        <begin position="906"/>
        <end position="926"/>
    </location>
</feature>
<feature type="region of interest" description="Disordered" evidence="3">
    <location>
        <begin position="943"/>
        <end position="990"/>
    </location>
</feature>
<reference evidence="7" key="1">
    <citation type="submission" date="2021-12" db="EMBL/GenBank/DDBJ databases">
        <title>Curvularia clavata genome.</title>
        <authorList>
            <person name="Cao Y."/>
        </authorList>
    </citation>
    <scope>NUCLEOTIDE SEQUENCE</scope>
    <source>
        <strain evidence="7">Yc1106</strain>
    </source>
</reference>
<dbReference type="CDD" id="cd17325">
    <property type="entry name" value="MFS_MdtG_SLC18_like"/>
    <property type="match status" value="1"/>
</dbReference>
<evidence type="ECO:0000313" key="8">
    <source>
        <dbReference type="Proteomes" id="UP001056012"/>
    </source>
</evidence>
<dbReference type="AlphaFoldDB" id="A0A9Q9DUZ6"/>
<keyword evidence="4" id="KW-1133">Transmembrane helix</keyword>
<evidence type="ECO:0000259" key="6">
    <source>
        <dbReference type="Pfam" id="PF00195"/>
    </source>
</evidence>